<dbReference type="Gene3D" id="1.10.630.10">
    <property type="entry name" value="Cytochrome P450"/>
    <property type="match status" value="1"/>
</dbReference>
<dbReference type="Gramene" id="AUR62016353-RA">
    <property type="protein sequence ID" value="AUR62016353-RA:cds"/>
    <property type="gene ID" value="AUR62016353"/>
</dbReference>
<evidence type="ECO:0000256" key="8">
    <source>
        <dbReference type="ARBA" id="ARBA00022801"/>
    </source>
</evidence>
<evidence type="ECO:0000256" key="17">
    <source>
        <dbReference type="RuleBase" id="RU361169"/>
    </source>
</evidence>
<evidence type="ECO:0000256" key="2">
    <source>
        <dbReference type="ARBA" id="ARBA00004167"/>
    </source>
</evidence>
<evidence type="ECO:0000313" key="19">
    <source>
        <dbReference type="EnsemblPlants" id="AUR62016353-RA:cds"/>
    </source>
</evidence>
<dbReference type="GO" id="GO:0020037">
    <property type="term" value="F:heme binding"/>
    <property type="evidence" value="ECO:0007669"/>
    <property type="project" value="InterPro"/>
</dbReference>
<evidence type="ECO:0000256" key="15">
    <source>
        <dbReference type="PIRSR" id="PIRSR602401-1"/>
    </source>
</evidence>
<reference evidence="19" key="2">
    <citation type="submission" date="2021-03" db="UniProtKB">
        <authorList>
            <consortium name="EnsemblPlants"/>
        </authorList>
    </citation>
    <scope>IDENTIFICATION</scope>
</reference>
<feature type="transmembrane region" description="Helical" evidence="18">
    <location>
        <begin position="155"/>
        <end position="176"/>
    </location>
</feature>
<dbReference type="SUPFAM" id="SSF48264">
    <property type="entry name" value="Cytochrome P450"/>
    <property type="match status" value="1"/>
</dbReference>
<dbReference type="PANTHER" id="PTHR47955">
    <property type="entry name" value="CYTOCHROME P450 FAMILY 71 PROTEIN"/>
    <property type="match status" value="1"/>
</dbReference>
<evidence type="ECO:0000256" key="1">
    <source>
        <dbReference type="ARBA" id="ARBA00001971"/>
    </source>
</evidence>
<evidence type="ECO:0000256" key="18">
    <source>
        <dbReference type="SAM" id="Phobius"/>
    </source>
</evidence>
<comment type="subcellular location">
    <subcellularLocation>
        <location evidence="2">Membrane</location>
        <topology evidence="2">Single-pass membrane protein</topology>
    </subcellularLocation>
</comment>
<evidence type="ECO:0000256" key="7">
    <source>
        <dbReference type="ARBA" id="ARBA00022723"/>
    </source>
</evidence>
<evidence type="ECO:0000256" key="10">
    <source>
        <dbReference type="ARBA" id="ARBA00023002"/>
    </source>
</evidence>
<evidence type="ECO:0000256" key="4">
    <source>
        <dbReference type="ARBA" id="ARBA00010617"/>
    </source>
</evidence>
<evidence type="ECO:0008006" key="21">
    <source>
        <dbReference type="Google" id="ProtNLM"/>
    </source>
</evidence>
<dbReference type="GO" id="GO:0004497">
    <property type="term" value="F:monooxygenase activity"/>
    <property type="evidence" value="ECO:0007669"/>
    <property type="project" value="UniProtKB-KW"/>
</dbReference>
<evidence type="ECO:0000256" key="11">
    <source>
        <dbReference type="ARBA" id="ARBA00023004"/>
    </source>
</evidence>
<keyword evidence="6 18" id="KW-0812">Transmembrane</keyword>
<protein>
    <recommendedName>
        <fullName evidence="21">Polygalacturonase</fullName>
    </recommendedName>
</protein>
<keyword evidence="5 15" id="KW-0349">Heme</keyword>
<sequence>MQLFANIRREEVTRLMQKVSSLSSASKLINLNELIINYASADASRFSFGKRYNGEEELGNKYHRLLHDAETMFTAFFYNDYFPLVGNFLDKLTGKSSRLEEIFKELGDFFEQIINDHLGDNKLNSEHEDVVDLLLRLKNDASFPFKLTMEHIKAIFLNLFAAGASSTTATIIWVILELVKSPISMKKVQEELRNEAQKKGTTCIEEIDLPNLEYFKPVVKETFRLHPPAPFLIPREVVQKCVIGGYDILPKTKIFINAWAIGRDPECWKNPEIFMPERFMGSSGDVFKSLENFAMIPFGRGRRMCPAYSLGVANLELALANLLYSFNWELPTGVNKEDVDNKANPVHAQSEQSFNLLDFGAVGDGNIDDSQALTKAWEAVCVAKSPSSTLLVPNGKTFLVKPLKLQGPCNSSNVNIVILGKIIGPKSLSDYPTPTPDSWLEISKVDGLYVNGRGVIDGRGQVWWSTCRGGLGFAGNIIYEDILFENASNPIIIDQFYCPGQHCKNQVLTKAWEAVCVANSPKNTLLVPEGKTFLVKPLKLQGPCNSSNINIVGGLAFARNIIYEAILFENAGNPIIIDQFYCSGQQHCKNQTSAVKISDVAFRRVSGTSQSENAIVLHCSQTFGCSVQIEGANITSSKPGVQTLADCFNVQIQNGDLSNNVPSLENCH</sequence>
<comment type="cofactor">
    <cofactor evidence="1 15">
        <name>heme</name>
        <dbReference type="ChEBI" id="CHEBI:30413"/>
    </cofactor>
</comment>
<name>A0A803LN24_CHEQI</name>
<keyword evidence="13 18" id="KW-0472">Membrane</keyword>
<comment type="similarity">
    <text evidence="3 17">Belongs to the glycosyl hydrolase 28 family.</text>
</comment>
<evidence type="ECO:0000256" key="14">
    <source>
        <dbReference type="ARBA" id="ARBA00023295"/>
    </source>
</evidence>
<accession>A0A803LN24</accession>
<evidence type="ECO:0000313" key="20">
    <source>
        <dbReference type="Proteomes" id="UP000596660"/>
    </source>
</evidence>
<evidence type="ECO:0000256" key="12">
    <source>
        <dbReference type="ARBA" id="ARBA00023033"/>
    </source>
</evidence>
<comment type="similarity">
    <text evidence="4 16">Belongs to the cytochrome P450 family.</text>
</comment>
<dbReference type="SUPFAM" id="SSF51126">
    <property type="entry name" value="Pectin lyase-like"/>
    <property type="match status" value="2"/>
</dbReference>
<dbReference type="Pfam" id="PF00295">
    <property type="entry name" value="Glyco_hydro_28"/>
    <property type="match status" value="2"/>
</dbReference>
<keyword evidence="10 16" id="KW-0560">Oxidoreductase</keyword>
<proteinExistence type="inferred from homology"/>
<dbReference type="InterPro" id="IPR011050">
    <property type="entry name" value="Pectin_lyase_fold/virulence"/>
</dbReference>
<dbReference type="InterPro" id="IPR036396">
    <property type="entry name" value="Cyt_P450_sf"/>
</dbReference>
<dbReference type="PRINTS" id="PR00463">
    <property type="entry name" value="EP450I"/>
</dbReference>
<keyword evidence="14 17" id="KW-0326">Glycosidase</keyword>
<evidence type="ECO:0000256" key="5">
    <source>
        <dbReference type="ARBA" id="ARBA00022617"/>
    </source>
</evidence>
<dbReference type="AlphaFoldDB" id="A0A803LN24"/>
<dbReference type="GO" id="GO:0016705">
    <property type="term" value="F:oxidoreductase activity, acting on paired donors, with incorporation or reduction of molecular oxygen"/>
    <property type="evidence" value="ECO:0007669"/>
    <property type="project" value="InterPro"/>
</dbReference>
<keyword evidence="7 15" id="KW-0479">Metal-binding</keyword>
<keyword evidence="12 16" id="KW-0503">Monooxygenase</keyword>
<dbReference type="Gene3D" id="2.160.20.10">
    <property type="entry name" value="Single-stranded right-handed beta-helix, Pectin lyase-like"/>
    <property type="match status" value="3"/>
</dbReference>
<dbReference type="InterPro" id="IPR017972">
    <property type="entry name" value="Cyt_P450_CS"/>
</dbReference>
<feature type="binding site" description="axial binding residue" evidence="15">
    <location>
        <position position="305"/>
    </location>
    <ligand>
        <name>heme</name>
        <dbReference type="ChEBI" id="CHEBI:30413"/>
    </ligand>
    <ligandPart>
        <name>Fe</name>
        <dbReference type="ChEBI" id="CHEBI:18248"/>
    </ligandPart>
</feature>
<dbReference type="EnsemblPlants" id="AUR62016353-RA">
    <property type="protein sequence ID" value="AUR62016353-RA:cds"/>
    <property type="gene ID" value="AUR62016353"/>
</dbReference>
<dbReference type="InterPro" id="IPR002401">
    <property type="entry name" value="Cyt_P450_E_grp-I"/>
</dbReference>
<dbReference type="PROSITE" id="PS00086">
    <property type="entry name" value="CYTOCHROME_P450"/>
    <property type="match status" value="1"/>
</dbReference>
<dbReference type="Pfam" id="PF00067">
    <property type="entry name" value="p450"/>
    <property type="match status" value="1"/>
</dbReference>
<dbReference type="PRINTS" id="PR00385">
    <property type="entry name" value="P450"/>
</dbReference>
<dbReference type="GO" id="GO:0005975">
    <property type="term" value="P:carbohydrate metabolic process"/>
    <property type="evidence" value="ECO:0007669"/>
    <property type="project" value="InterPro"/>
</dbReference>
<dbReference type="GO" id="GO:0004650">
    <property type="term" value="F:polygalacturonase activity"/>
    <property type="evidence" value="ECO:0007669"/>
    <property type="project" value="InterPro"/>
</dbReference>
<organism evidence="19 20">
    <name type="scientific">Chenopodium quinoa</name>
    <name type="common">Quinoa</name>
    <dbReference type="NCBI Taxonomy" id="63459"/>
    <lineage>
        <taxon>Eukaryota</taxon>
        <taxon>Viridiplantae</taxon>
        <taxon>Streptophyta</taxon>
        <taxon>Embryophyta</taxon>
        <taxon>Tracheophyta</taxon>
        <taxon>Spermatophyta</taxon>
        <taxon>Magnoliopsida</taxon>
        <taxon>eudicotyledons</taxon>
        <taxon>Gunneridae</taxon>
        <taxon>Pentapetalae</taxon>
        <taxon>Caryophyllales</taxon>
        <taxon>Chenopodiaceae</taxon>
        <taxon>Chenopodioideae</taxon>
        <taxon>Atripliceae</taxon>
        <taxon>Chenopodium</taxon>
    </lineage>
</organism>
<dbReference type="PANTHER" id="PTHR47955:SF22">
    <property type="entry name" value="CYTOCHROME P450 83B1-LIKE"/>
    <property type="match status" value="1"/>
</dbReference>
<dbReference type="InterPro" id="IPR001128">
    <property type="entry name" value="Cyt_P450"/>
</dbReference>
<evidence type="ECO:0000256" key="16">
    <source>
        <dbReference type="RuleBase" id="RU000461"/>
    </source>
</evidence>
<dbReference type="Proteomes" id="UP000596660">
    <property type="component" value="Unplaced"/>
</dbReference>
<dbReference type="InterPro" id="IPR000743">
    <property type="entry name" value="Glyco_hydro_28"/>
</dbReference>
<evidence type="ECO:0000256" key="13">
    <source>
        <dbReference type="ARBA" id="ARBA00023136"/>
    </source>
</evidence>
<dbReference type="InterPro" id="IPR012334">
    <property type="entry name" value="Pectin_lyas_fold"/>
</dbReference>
<evidence type="ECO:0000256" key="9">
    <source>
        <dbReference type="ARBA" id="ARBA00022989"/>
    </source>
</evidence>
<evidence type="ECO:0000256" key="6">
    <source>
        <dbReference type="ARBA" id="ARBA00022692"/>
    </source>
</evidence>
<keyword evidence="11 15" id="KW-0408">Iron</keyword>
<dbReference type="GO" id="GO:0005506">
    <property type="term" value="F:iron ion binding"/>
    <property type="evidence" value="ECO:0007669"/>
    <property type="project" value="InterPro"/>
</dbReference>
<keyword evidence="8 17" id="KW-0378">Hydrolase</keyword>
<keyword evidence="20" id="KW-1185">Reference proteome</keyword>
<evidence type="ECO:0000256" key="3">
    <source>
        <dbReference type="ARBA" id="ARBA00008834"/>
    </source>
</evidence>
<reference evidence="19" key="1">
    <citation type="journal article" date="2017" name="Nature">
        <title>The genome of Chenopodium quinoa.</title>
        <authorList>
            <person name="Jarvis D.E."/>
            <person name="Ho Y.S."/>
            <person name="Lightfoot D.J."/>
            <person name="Schmoeckel S.M."/>
            <person name="Li B."/>
            <person name="Borm T.J.A."/>
            <person name="Ohyanagi H."/>
            <person name="Mineta K."/>
            <person name="Michell C.T."/>
            <person name="Saber N."/>
            <person name="Kharbatia N.M."/>
            <person name="Rupper R.R."/>
            <person name="Sharp A.R."/>
            <person name="Dally N."/>
            <person name="Boughton B.A."/>
            <person name="Woo Y.H."/>
            <person name="Gao G."/>
            <person name="Schijlen E.G.W.M."/>
            <person name="Guo X."/>
            <person name="Momin A.A."/>
            <person name="Negrao S."/>
            <person name="Al-Babili S."/>
            <person name="Gehring C."/>
            <person name="Roessner U."/>
            <person name="Jung C."/>
            <person name="Murphy K."/>
            <person name="Arold S.T."/>
            <person name="Gojobori T."/>
            <person name="van der Linden C.G."/>
            <person name="van Loo E.N."/>
            <person name="Jellen E.N."/>
            <person name="Maughan P.J."/>
            <person name="Tester M."/>
        </authorList>
    </citation>
    <scope>NUCLEOTIDE SEQUENCE [LARGE SCALE GENOMIC DNA]</scope>
    <source>
        <strain evidence="19">cv. PI 614886</strain>
    </source>
</reference>
<dbReference type="GO" id="GO:0016020">
    <property type="term" value="C:membrane"/>
    <property type="evidence" value="ECO:0007669"/>
    <property type="project" value="UniProtKB-SubCell"/>
</dbReference>
<keyword evidence="9 18" id="KW-1133">Transmembrane helix</keyword>